<protein>
    <submittedName>
        <fullName evidence="9">Phosphatidylglycerophosphatase</fullName>
    </submittedName>
</protein>
<dbReference type="Gene3D" id="1.20.144.10">
    <property type="entry name" value="Phosphatidic acid phosphatase type 2/haloperoxidase"/>
    <property type="match status" value="2"/>
</dbReference>
<dbReference type="RefSeq" id="WP_188560020.1">
    <property type="nucleotide sequence ID" value="NZ_BMGY01000001.1"/>
</dbReference>
<organism evidence="9 10">
    <name type="scientific">Hymenobacter frigidus</name>
    <dbReference type="NCBI Taxonomy" id="1524095"/>
    <lineage>
        <taxon>Bacteria</taxon>
        <taxon>Pseudomonadati</taxon>
        <taxon>Bacteroidota</taxon>
        <taxon>Cytophagia</taxon>
        <taxon>Cytophagales</taxon>
        <taxon>Hymenobacteraceae</taxon>
        <taxon>Hymenobacter</taxon>
    </lineage>
</organism>
<keyword evidence="6 7" id="KW-0472">Membrane</keyword>
<feature type="transmembrane region" description="Helical" evidence="7">
    <location>
        <begin position="198"/>
        <end position="216"/>
    </location>
</feature>
<dbReference type="InterPro" id="IPR000326">
    <property type="entry name" value="PAP2/HPO"/>
</dbReference>
<dbReference type="PANTHER" id="PTHR14969:SF62">
    <property type="entry name" value="DECAPRENYLPHOSPHORYL-5-PHOSPHORIBOSE PHOSPHATASE RV3807C-RELATED"/>
    <property type="match status" value="1"/>
</dbReference>
<accession>A0ABQ1ZSS9</accession>
<feature type="transmembrane region" description="Helical" evidence="7">
    <location>
        <begin position="12"/>
        <end position="33"/>
    </location>
</feature>
<keyword evidence="10" id="KW-1185">Reference proteome</keyword>
<feature type="transmembrane region" description="Helical" evidence="7">
    <location>
        <begin position="141"/>
        <end position="160"/>
    </location>
</feature>
<dbReference type="Proteomes" id="UP000637774">
    <property type="component" value="Unassembled WGS sequence"/>
</dbReference>
<keyword evidence="5 7" id="KW-1133">Transmembrane helix</keyword>
<dbReference type="SUPFAM" id="SSF48317">
    <property type="entry name" value="Acid phosphatase/Vanadium-dependent haloperoxidase"/>
    <property type="match status" value="1"/>
</dbReference>
<dbReference type="SMART" id="SM00014">
    <property type="entry name" value="acidPPc"/>
    <property type="match status" value="1"/>
</dbReference>
<evidence type="ECO:0000259" key="8">
    <source>
        <dbReference type="SMART" id="SM00014"/>
    </source>
</evidence>
<feature type="domain" description="Phosphatidic acid phosphatase type 2/haloperoxidase" evidence="8">
    <location>
        <begin position="103"/>
        <end position="209"/>
    </location>
</feature>
<dbReference type="Pfam" id="PF01569">
    <property type="entry name" value="PAP2"/>
    <property type="match status" value="1"/>
</dbReference>
<proteinExistence type="predicted"/>
<feature type="transmembrane region" description="Helical" evidence="7">
    <location>
        <begin position="67"/>
        <end position="94"/>
    </location>
</feature>
<reference evidence="10" key="1">
    <citation type="journal article" date="2019" name="Int. J. Syst. Evol. Microbiol.">
        <title>The Global Catalogue of Microorganisms (GCM) 10K type strain sequencing project: providing services to taxonomists for standard genome sequencing and annotation.</title>
        <authorList>
            <consortium name="The Broad Institute Genomics Platform"/>
            <consortium name="The Broad Institute Genome Sequencing Center for Infectious Disease"/>
            <person name="Wu L."/>
            <person name="Ma J."/>
        </authorList>
    </citation>
    <scope>NUCLEOTIDE SEQUENCE [LARGE SCALE GENOMIC DNA]</scope>
    <source>
        <strain evidence="10">CGMCC 1.14966</strain>
    </source>
</reference>
<dbReference type="CDD" id="cd03392">
    <property type="entry name" value="PAP2_like_2"/>
    <property type="match status" value="1"/>
</dbReference>
<keyword evidence="4" id="KW-0378">Hydrolase</keyword>
<evidence type="ECO:0000256" key="3">
    <source>
        <dbReference type="ARBA" id="ARBA00022692"/>
    </source>
</evidence>
<evidence type="ECO:0000256" key="4">
    <source>
        <dbReference type="ARBA" id="ARBA00022801"/>
    </source>
</evidence>
<evidence type="ECO:0000256" key="2">
    <source>
        <dbReference type="ARBA" id="ARBA00022475"/>
    </source>
</evidence>
<dbReference type="EMBL" id="BMGY01000001">
    <property type="protein sequence ID" value="GGH78443.1"/>
    <property type="molecule type" value="Genomic_DNA"/>
</dbReference>
<feature type="transmembrane region" description="Helical" evidence="7">
    <location>
        <begin position="167"/>
        <end position="186"/>
    </location>
</feature>
<dbReference type="InterPro" id="IPR036938">
    <property type="entry name" value="PAP2/HPO_sf"/>
</dbReference>
<name>A0ABQ1ZSS9_9BACT</name>
<evidence type="ECO:0000313" key="9">
    <source>
        <dbReference type="EMBL" id="GGH78443.1"/>
    </source>
</evidence>
<keyword evidence="3 7" id="KW-0812">Transmembrane</keyword>
<feature type="transmembrane region" description="Helical" evidence="7">
    <location>
        <begin position="101"/>
        <end position="121"/>
    </location>
</feature>
<evidence type="ECO:0000256" key="5">
    <source>
        <dbReference type="ARBA" id="ARBA00022989"/>
    </source>
</evidence>
<comment type="subcellular location">
    <subcellularLocation>
        <location evidence="1">Cell membrane</location>
        <topology evidence="1">Multi-pass membrane protein</topology>
    </subcellularLocation>
</comment>
<comment type="caution">
    <text evidence="9">The sequence shown here is derived from an EMBL/GenBank/DDBJ whole genome shotgun (WGS) entry which is preliminary data.</text>
</comment>
<evidence type="ECO:0000256" key="6">
    <source>
        <dbReference type="ARBA" id="ARBA00023136"/>
    </source>
</evidence>
<sequence>MRSLWLSLRHALHVHKLLLISLLLGLVAPWVIFINVAEDIWESGGFIGDKWILEFLHTHTTPELNKLALALTAAAGPLPMSVLTLLITLGLAVWGTRFQAWFFGLSVGGAMALNLLVKVLFARPRPDLWPSLKPAFYYSFPSGHAMGAAALVTALGFLVWQRRGQWLAWSLGAGFVLGVGWSRMYLGVHFPSDVLAGWTGSVGWVAGLHVLFSPAFHQLRRLWRAGLHRLWPGMVAPPPAAARSVAP</sequence>
<keyword evidence="2" id="KW-1003">Cell membrane</keyword>
<dbReference type="PANTHER" id="PTHR14969">
    <property type="entry name" value="SPHINGOSINE-1-PHOSPHATE PHOSPHOHYDROLASE"/>
    <property type="match status" value="1"/>
</dbReference>
<evidence type="ECO:0000256" key="1">
    <source>
        <dbReference type="ARBA" id="ARBA00004651"/>
    </source>
</evidence>
<gene>
    <name evidence="9" type="ORF">GCM10011495_00660</name>
</gene>
<evidence type="ECO:0000256" key="7">
    <source>
        <dbReference type="SAM" id="Phobius"/>
    </source>
</evidence>
<evidence type="ECO:0000313" key="10">
    <source>
        <dbReference type="Proteomes" id="UP000637774"/>
    </source>
</evidence>